<comment type="subcellular location">
    <subcellularLocation>
        <location evidence="1">Golgi apparatus membrane</location>
        <topology evidence="1">Single-pass type II membrane protein</topology>
    </subcellularLocation>
    <subcellularLocation>
        <location evidence="7">Golgi apparatus</location>
        <location evidence="7">Golgi stack membrane</location>
        <topology evidence="7">Single-pass type II membrane protein</topology>
    </subcellularLocation>
</comment>
<dbReference type="SUPFAM" id="SSF53756">
    <property type="entry name" value="UDP-Glycosyltransferase/glycogen phosphorylase"/>
    <property type="match status" value="1"/>
</dbReference>
<gene>
    <name evidence="10" type="primary">LOC106818599</name>
</gene>
<keyword evidence="7" id="KW-0472">Membrane</keyword>
<feature type="domain" description="Fucosyltransferase C-terminal" evidence="8">
    <location>
        <begin position="41"/>
        <end position="133"/>
    </location>
</feature>
<dbReference type="InterPro" id="IPR038577">
    <property type="entry name" value="GT10-like_C_sf"/>
</dbReference>
<keyword evidence="7" id="KW-0812">Transmembrane</keyword>
<evidence type="ECO:0000256" key="7">
    <source>
        <dbReference type="RuleBase" id="RU003832"/>
    </source>
</evidence>
<dbReference type="GeneID" id="106818599"/>
<evidence type="ECO:0000313" key="10">
    <source>
        <dbReference type="RefSeq" id="XP_014678780.1"/>
    </source>
</evidence>
<evidence type="ECO:0000313" key="9">
    <source>
        <dbReference type="Proteomes" id="UP000695022"/>
    </source>
</evidence>
<evidence type="ECO:0000256" key="5">
    <source>
        <dbReference type="ARBA" id="ARBA00022679"/>
    </source>
</evidence>
<keyword evidence="6 7" id="KW-0333">Golgi apparatus</keyword>
<comment type="pathway">
    <text evidence="2">Protein modification; protein glycosylation.</text>
</comment>
<dbReference type="EC" id="2.4.1.-" evidence="7"/>
<dbReference type="InterPro" id="IPR001503">
    <property type="entry name" value="Glyco_trans_10"/>
</dbReference>
<keyword evidence="9" id="KW-1185">Reference proteome</keyword>
<evidence type="ECO:0000256" key="4">
    <source>
        <dbReference type="ARBA" id="ARBA00022676"/>
    </source>
</evidence>
<accession>A0ABM1F2V9</accession>
<comment type="similarity">
    <text evidence="3 7">Belongs to the glycosyltransferase 10 family.</text>
</comment>
<dbReference type="Pfam" id="PF00852">
    <property type="entry name" value="Glyco_transf_10"/>
    <property type="match status" value="1"/>
</dbReference>
<dbReference type="Gene3D" id="3.40.50.11660">
    <property type="entry name" value="Glycosyl transferase family 10, C-terminal domain"/>
    <property type="match status" value="1"/>
</dbReference>
<protein>
    <recommendedName>
        <fullName evidence="7">Fucosyltransferase</fullName>
        <ecNumber evidence="7">2.4.1.-</ecNumber>
    </recommendedName>
</protein>
<dbReference type="Proteomes" id="UP000695022">
    <property type="component" value="Unplaced"/>
</dbReference>
<proteinExistence type="inferred from homology"/>
<sequence length="134" mass="15745">MAVRRREEYGAALAVLFECTGEMPVGLCRIPDYRHHKNYAQGKTGLVSCFVSHCVTDNKREHYVGKLHKFVSVDIYGGCRSQHKECRRIRGIKFQPAKDTCMIDMISHYKFYLAFENSNCREYITEKFWERPLQ</sequence>
<reference evidence="10" key="1">
    <citation type="submission" date="2025-08" db="UniProtKB">
        <authorList>
            <consortium name="RefSeq"/>
        </authorList>
    </citation>
    <scope>IDENTIFICATION</scope>
</reference>
<evidence type="ECO:0000256" key="3">
    <source>
        <dbReference type="ARBA" id="ARBA00008919"/>
    </source>
</evidence>
<dbReference type="PANTHER" id="PTHR48438">
    <property type="entry name" value="ALPHA-(1,3)-FUCOSYLTRANSFERASE C-RELATED"/>
    <property type="match status" value="1"/>
</dbReference>
<keyword evidence="4 7" id="KW-0328">Glycosyltransferase</keyword>
<dbReference type="InterPro" id="IPR055270">
    <property type="entry name" value="Glyco_tran_10_C"/>
</dbReference>
<evidence type="ECO:0000256" key="1">
    <source>
        <dbReference type="ARBA" id="ARBA00004323"/>
    </source>
</evidence>
<keyword evidence="5 7" id="KW-0808">Transferase</keyword>
<dbReference type="PANTHER" id="PTHR48438:SF1">
    <property type="entry name" value="ALPHA-(1,3)-FUCOSYLTRANSFERASE C-RELATED"/>
    <property type="match status" value="1"/>
</dbReference>
<evidence type="ECO:0000256" key="6">
    <source>
        <dbReference type="ARBA" id="ARBA00023034"/>
    </source>
</evidence>
<organism evidence="9 10">
    <name type="scientific">Priapulus caudatus</name>
    <name type="common">Priapulid worm</name>
    <dbReference type="NCBI Taxonomy" id="37621"/>
    <lineage>
        <taxon>Eukaryota</taxon>
        <taxon>Metazoa</taxon>
        <taxon>Ecdysozoa</taxon>
        <taxon>Scalidophora</taxon>
        <taxon>Priapulida</taxon>
        <taxon>Priapulimorpha</taxon>
        <taxon>Priapulimorphida</taxon>
        <taxon>Priapulidae</taxon>
        <taxon>Priapulus</taxon>
    </lineage>
</organism>
<dbReference type="RefSeq" id="XP_014678780.1">
    <property type="nucleotide sequence ID" value="XM_014823294.1"/>
</dbReference>
<evidence type="ECO:0000256" key="2">
    <source>
        <dbReference type="ARBA" id="ARBA00004922"/>
    </source>
</evidence>
<name>A0ABM1F2V9_PRICU</name>
<evidence type="ECO:0000259" key="8">
    <source>
        <dbReference type="Pfam" id="PF00852"/>
    </source>
</evidence>
<feature type="non-terminal residue" evidence="10">
    <location>
        <position position="134"/>
    </location>
</feature>